<accession>A0ABS9CI80</accession>
<name>A0ABS9CI80_9BACT</name>
<gene>
    <name evidence="1" type="ORF">I6E12_11915</name>
</gene>
<protein>
    <submittedName>
        <fullName evidence="1">Uncharacterized protein</fullName>
    </submittedName>
</protein>
<proteinExistence type="predicted"/>
<organism evidence="1 2">
    <name type="scientific">Xylanibacter brevis</name>
    <dbReference type="NCBI Taxonomy" id="83231"/>
    <lineage>
        <taxon>Bacteria</taxon>
        <taxon>Pseudomonadati</taxon>
        <taxon>Bacteroidota</taxon>
        <taxon>Bacteroidia</taxon>
        <taxon>Bacteroidales</taxon>
        <taxon>Prevotellaceae</taxon>
        <taxon>Xylanibacter</taxon>
    </lineage>
</organism>
<evidence type="ECO:0000313" key="2">
    <source>
        <dbReference type="Proteomes" id="UP001200470"/>
    </source>
</evidence>
<sequence length="156" mass="17959">MDLRQLQQEYLDNLRKVTEEKLEIGTLIRTVISIDEGLVFKDGRKQKPKKMVIIGVDSERQICYGSVLVNTKMSPKSAYSEPFLATQYLLLQTNYPDFLKYDSYVDCGMLFSIPLKKLLEGEYFGKLTEADLQGIFDVLKTTETLTVKEKKRFGII</sequence>
<keyword evidence="2" id="KW-1185">Reference proteome</keyword>
<dbReference type="RefSeq" id="WP_301638674.1">
    <property type="nucleotide sequence ID" value="NZ_JADYTN010000041.1"/>
</dbReference>
<reference evidence="1 2" key="1">
    <citation type="submission" date="2020-12" db="EMBL/GenBank/DDBJ databases">
        <title>Whole genome sequences of gut porcine anaerobes.</title>
        <authorList>
            <person name="Kubasova T."/>
            <person name="Jahodarova E."/>
            <person name="Rychlik I."/>
        </authorList>
    </citation>
    <scope>NUCLEOTIDE SEQUENCE [LARGE SCALE GENOMIC DNA]</scope>
    <source>
        <strain evidence="1 2">An925</strain>
    </source>
</reference>
<dbReference type="EMBL" id="JADYTN010000041">
    <property type="protein sequence ID" value="MCF2564802.1"/>
    <property type="molecule type" value="Genomic_DNA"/>
</dbReference>
<evidence type="ECO:0000313" key="1">
    <source>
        <dbReference type="EMBL" id="MCF2564802.1"/>
    </source>
</evidence>
<comment type="caution">
    <text evidence="1">The sequence shown here is derived from an EMBL/GenBank/DDBJ whole genome shotgun (WGS) entry which is preliminary data.</text>
</comment>
<dbReference type="Proteomes" id="UP001200470">
    <property type="component" value="Unassembled WGS sequence"/>
</dbReference>